<name>A0A2I0ATI6_9ASPA</name>
<evidence type="ECO:0000256" key="1">
    <source>
        <dbReference type="SAM" id="MobiDB-lite"/>
    </source>
</evidence>
<reference evidence="2 3" key="1">
    <citation type="journal article" date="2017" name="Nature">
        <title>The Apostasia genome and the evolution of orchids.</title>
        <authorList>
            <person name="Zhang G.Q."/>
            <person name="Liu K.W."/>
            <person name="Li Z."/>
            <person name="Lohaus R."/>
            <person name="Hsiao Y.Y."/>
            <person name="Niu S.C."/>
            <person name="Wang J.Y."/>
            <person name="Lin Y.C."/>
            <person name="Xu Q."/>
            <person name="Chen L.J."/>
            <person name="Yoshida K."/>
            <person name="Fujiwara S."/>
            <person name="Wang Z.W."/>
            <person name="Zhang Y.Q."/>
            <person name="Mitsuda N."/>
            <person name="Wang M."/>
            <person name="Liu G.H."/>
            <person name="Pecoraro L."/>
            <person name="Huang H.X."/>
            <person name="Xiao X.J."/>
            <person name="Lin M."/>
            <person name="Wu X.Y."/>
            <person name="Wu W.L."/>
            <person name="Chen Y.Y."/>
            <person name="Chang S.B."/>
            <person name="Sakamoto S."/>
            <person name="Ohme-Takagi M."/>
            <person name="Yagi M."/>
            <person name="Zeng S.J."/>
            <person name="Shen C.Y."/>
            <person name="Yeh C.M."/>
            <person name="Luo Y.B."/>
            <person name="Tsai W.C."/>
            <person name="Van de Peer Y."/>
            <person name="Liu Z.J."/>
        </authorList>
    </citation>
    <scope>NUCLEOTIDE SEQUENCE [LARGE SCALE GENOMIC DNA]</scope>
    <source>
        <strain evidence="3">cv. Shenzhen</strain>
        <tissue evidence="2">Stem</tissue>
    </source>
</reference>
<feature type="region of interest" description="Disordered" evidence="1">
    <location>
        <begin position="1"/>
        <end position="69"/>
    </location>
</feature>
<keyword evidence="3" id="KW-1185">Reference proteome</keyword>
<dbReference type="OrthoDB" id="783427at2759"/>
<feature type="compositionally biased region" description="Basic residues" evidence="1">
    <location>
        <begin position="43"/>
        <end position="55"/>
    </location>
</feature>
<dbReference type="EMBL" id="KZ451950">
    <property type="protein sequence ID" value="PKA58854.1"/>
    <property type="molecule type" value="Genomic_DNA"/>
</dbReference>
<dbReference type="Proteomes" id="UP000236161">
    <property type="component" value="Unassembled WGS sequence"/>
</dbReference>
<accession>A0A2I0ATI6</accession>
<dbReference type="AlphaFoldDB" id="A0A2I0ATI6"/>
<sequence length="90" mass="9955">MERQSLGSPISKLQIHGGGGLEKEKRRMSFVLPVPEPSSPSPRRTRKQRSLMRSRSKNDRSSHLIPPPPFTLICSSSLPLCSHEPSPVGN</sequence>
<evidence type="ECO:0000313" key="3">
    <source>
        <dbReference type="Proteomes" id="UP000236161"/>
    </source>
</evidence>
<gene>
    <name evidence="2" type="ORF">AXF42_Ash000947</name>
</gene>
<organism evidence="2 3">
    <name type="scientific">Apostasia shenzhenica</name>
    <dbReference type="NCBI Taxonomy" id="1088818"/>
    <lineage>
        <taxon>Eukaryota</taxon>
        <taxon>Viridiplantae</taxon>
        <taxon>Streptophyta</taxon>
        <taxon>Embryophyta</taxon>
        <taxon>Tracheophyta</taxon>
        <taxon>Spermatophyta</taxon>
        <taxon>Magnoliopsida</taxon>
        <taxon>Liliopsida</taxon>
        <taxon>Asparagales</taxon>
        <taxon>Orchidaceae</taxon>
        <taxon>Apostasioideae</taxon>
        <taxon>Apostasia</taxon>
    </lineage>
</organism>
<protein>
    <submittedName>
        <fullName evidence="2">Uncharacterized protein</fullName>
    </submittedName>
</protein>
<proteinExistence type="predicted"/>
<evidence type="ECO:0000313" key="2">
    <source>
        <dbReference type="EMBL" id="PKA58854.1"/>
    </source>
</evidence>